<dbReference type="EMBL" id="CP002010">
    <property type="protein sequence ID" value="ADG99789.1"/>
    <property type="molecule type" value="Genomic_DNA"/>
</dbReference>
<organism evidence="2 3">
    <name type="scientific">Bifidobacterium longum subsp. longum (strain JDM301)</name>
    <dbReference type="NCBI Taxonomy" id="759350"/>
    <lineage>
        <taxon>Bacteria</taxon>
        <taxon>Bacillati</taxon>
        <taxon>Actinomycetota</taxon>
        <taxon>Actinomycetes</taxon>
        <taxon>Bifidobacteriales</taxon>
        <taxon>Bifidobacteriaceae</taxon>
        <taxon>Bifidobacterium</taxon>
    </lineage>
</organism>
<proteinExistence type="predicted"/>
<evidence type="ECO:0000313" key="3">
    <source>
        <dbReference type="Proteomes" id="UP000006740"/>
    </source>
</evidence>
<dbReference type="KEGG" id="bll:BLJ_0307"/>
<reference evidence="2 3" key="1">
    <citation type="journal article" date="2010" name="J. Bacteriol.">
        <title>Complete genome sequence of Bifidobacterium longum JDM301.</title>
        <authorList>
            <person name="Wei Y.X."/>
            <person name="Zhang Z.Y."/>
            <person name="Liu C."/>
            <person name="Zhu Y.Z."/>
            <person name="Zhu Y.Q."/>
            <person name="Zheng H."/>
            <person name="Zhao G.P."/>
            <person name="Wang S."/>
            <person name="Guo X.K."/>
        </authorList>
    </citation>
    <scope>NUCLEOTIDE SEQUENCE [LARGE SCALE GENOMIC DNA]</scope>
    <source>
        <strain evidence="2 3">JDM301</strain>
    </source>
</reference>
<keyword evidence="1" id="KW-1133">Transmembrane helix</keyword>
<protein>
    <submittedName>
        <fullName evidence="2">Vacuole effluxer Atg22 like protein</fullName>
    </submittedName>
</protein>
<keyword evidence="1" id="KW-0812">Transmembrane</keyword>
<feature type="transmembrane region" description="Helical" evidence="1">
    <location>
        <begin position="114"/>
        <end position="134"/>
    </location>
</feature>
<gene>
    <name evidence="2" type="ordered locus">BLJ_0307</name>
</gene>
<evidence type="ECO:0000313" key="2">
    <source>
        <dbReference type="EMBL" id="ADG99789.1"/>
    </source>
</evidence>
<evidence type="ECO:0000256" key="1">
    <source>
        <dbReference type="SAM" id="Phobius"/>
    </source>
</evidence>
<sequence>MPLVLLVQQLLQSIAQTLHQSPLFGRQVPRETNLCLCAHQLGSSRSHSCVADHEPHAPPHSTSVLTTCVNRMHRHHDSPMISRVPRSHYCFFPKTASIIGTFLVATTTSLTGNASFGVLSIAVLLVAALVFLLLQKDPTRANVLRHRR</sequence>
<accession>D6ZXZ1</accession>
<dbReference type="Proteomes" id="UP000006740">
    <property type="component" value="Chromosome"/>
</dbReference>
<dbReference type="HOGENOM" id="CLU_147203_0_0_11"/>
<keyword evidence="1" id="KW-0472">Membrane</keyword>
<name>D6ZXZ1_BIFLJ</name>
<dbReference type="AlphaFoldDB" id="D6ZXZ1"/>